<evidence type="ECO:0000313" key="1">
    <source>
        <dbReference type="EMBL" id="SCM70735.1"/>
    </source>
</evidence>
<accession>A0A212KZK0</accession>
<proteinExistence type="predicted"/>
<dbReference type="EMBL" id="FMJD01000001">
    <property type="protein sequence ID" value="SCM70735.1"/>
    <property type="molecule type" value="Genomic_DNA"/>
</dbReference>
<protein>
    <submittedName>
        <fullName evidence="1">Uncharacterized protein</fullName>
    </submittedName>
</protein>
<dbReference type="AlphaFoldDB" id="A0A212KZK0"/>
<organism evidence="1">
    <name type="scientific">uncultured Pleomorphomonas sp</name>
    <dbReference type="NCBI Taxonomy" id="442121"/>
    <lineage>
        <taxon>Bacteria</taxon>
        <taxon>Pseudomonadati</taxon>
        <taxon>Pseudomonadota</taxon>
        <taxon>Alphaproteobacteria</taxon>
        <taxon>Hyphomicrobiales</taxon>
        <taxon>Pleomorphomonadaceae</taxon>
        <taxon>Pleomorphomonas</taxon>
        <taxon>environmental samples</taxon>
    </lineage>
</organism>
<gene>
    <name evidence="1" type="ORF">KL86PLE_10265</name>
</gene>
<reference evidence="1" key="1">
    <citation type="submission" date="2016-08" db="EMBL/GenBank/DDBJ databases">
        <authorList>
            <person name="Seilhamer J.J."/>
        </authorList>
    </citation>
    <scope>NUCLEOTIDE SEQUENCE</scope>
    <source>
        <strain evidence="1">86</strain>
    </source>
</reference>
<name>A0A212KZK0_9HYPH</name>
<sequence length="70" mass="8080">MLRRFHKTSPGPLRKSHLKTLRNFTAMRRGRGHHHSGGPETVILRTIIECTYRHPNMAGNGGRRGWHRDA</sequence>